<dbReference type="EMBL" id="KB908866">
    <property type="protein sequence ID" value="EOA81386.1"/>
    <property type="molecule type" value="Genomic_DNA"/>
</dbReference>
<keyword evidence="3" id="KW-1185">Reference proteome</keyword>
<dbReference type="eggNOG" id="ENOG502SPRR">
    <property type="taxonomic scope" value="Eukaryota"/>
</dbReference>
<gene>
    <name evidence="2" type="ORF">SETTUDRAFT_157321</name>
</gene>
<dbReference type="GeneID" id="19397721"/>
<dbReference type="HOGENOM" id="CLU_084275_0_1_1"/>
<protein>
    <recommendedName>
        <fullName evidence="4">Celp0028 effector like protein</fullName>
    </recommendedName>
</protein>
<reference evidence="2 3" key="1">
    <citation type="journal article" date="2012" name="PLoS Pathog.">
        <title>Diverse lifestyles and strategies of plant pathogenesis encoded in the genomes of eighteen Dothideomycetes fungi.</title>
        <authorList>
            <person name="Ohm R.A."/>
            <person name="Feau N."/>
            <person name="Henrissat B."/>
            <person name="Schoch C.L."/>
            <person name="Horwitz B.A."/>
            <person name="Barry K.W."/>
            <person name="Condon B.J."/>
            <person name="Copeland A.C."/>
            <person name="Dhillon B."/>
            <person name="Glaser F."/>
            <person name="Hesse C.N."/>
            <person name="Kosti I."/>
            <person name="LaButti K."/>
            <person name="Lindquist E.A."/>
            <person name="Lucas S."/>
            <person name="Salamov A.A."/>
            <person name="Bradshaw R.E."/>
            <person name="Ciuffetti L."/>
            <person name="Hamelin R.C."/>
            <person name="Kema G.H.J."/>
            <person name="Lawrence C."/>
            <person name="Scott J.A."/>
            <person name="Spatafora J.W."/>
            <person name="Turgeon B.G."/>
            <person name="de Wit P.J.G.M."/>
            <person name="Zhong S."/>
            <person name="Goodwin S.B."/>
            <person name="Grigoriev I.V."/>
        </authorList>
    </citation>
    <scope>NUCLEOTIDE SEQUENCE [LARGE SCALE GENOMIC DNA]</scope>
    <source>
        <strain evidence="3">28A</strain>
    </source>
</reference>
<dbReference type="RefSeq" id="XP_008030870.1">
    <property type="nucleotide sequence ID" value="XM_008032679.1"/>
</dbReference>
<proteinExistence type="predicted"/>
<sequence length="255" mass="28037">MHLTSLLALAASAVMVAAAPTSNIVVMEDEVVLYGSGRYQIMKRSEFHEKFSDYYFNQSSVPAQIDTRGITTYTSEQIEEIVVRETSNKIKRDNGDVVIMGQKTRFLGWDVQISPIVKGGPNTGTFVAVAAGYSISNSIAIGVSAKLGLIEKVLSVSASFLRTWTTTNTQDQTLSFFVPPGKIACWVSNPWTNRQEGWVWTGTIGQQGSLEYWRADQFESKQYNNLAWVDGVMQTCVGDDYPLKRCSGAGFLGAS</sequence>
<keyword evidence="1" id="KW-0732">Signal</keyword>
<feature type="chain" id="PRO_5004352781" description="Celp0028 effector like protein" evidence="1">
    <location>
        <begin position="19"/>
        <end position="255"/>
    </location>
</feature>
<evidence type="ECO:0000256" key="1">
    <source>
        <dbReference type="SAM" id="SignalP"/>
    </source>
</evidence>
<evidence type="ECO:0000313" key="2">
    <source>
        <dbReference type="EMBL" id="EOA81386.1"/>
    </source>
</evidence>
<dbReference type="OrthoDB" id="4831122at2759"/>
<evidence type="ECO:0008006" key="4">
    <source>
        <dbReference type="Google" id="ProtNLM"/>
    </source>
</evidence>
<dbReference type="AlphaFoldDB" id="R0I7E2"/>
<reference evidence="2 3" key="2">
    <citation type="journal article" date="2013" name="PLoS Genet.">
        <title>Comparative genome structure, secondary metabolite, and effector coding capacity across Cochliobolus pathogens.</title>
        <authorList>
            <person name="Condon B.J."/>
            <person name="Leng Y."/>
            <person name="Wu D."/>
            <person name="Bushley K.E."/>
            <person name="Ohm R.A."/>
            <person name="Otillar R."/>
            <person name="Martin J."/>
            <person name="Schackwitz W."/>
            <person name="Grimwood J."/>
            <person name="MohdZainudin N."/>
            <person name="Xue C."/>
            <person name="Wang R."/>
            <person name="Manning V.A."/>
            <person name="Dhillon B."/>
            <person name="Tu Z.J."/>
            <person name="Steffenson B.J."/>
            <person name="Salamov A."/>
            <person name="Sun H."/>
            <person name="Lowry S."/>
            <person name="LaButti K."/>
            <person name="Han J."/>
            <person name="Copeland A."/>
            <person name="Lindquist E."/>
            <person name="Barry K."/>
            <person name="Schmutz J."/>
            <person name="Baker S.E."/>
            <person name="Ciuffetti L.M."/>
            <person name="Grigoriev I.V."/>
            <person name="Zhong S."/>
            <person name="Turgeon B.G."/>
        </authorList>
    </citation>
    <scope>NUCLEOTIDE SEQUENCE [LARGE SCALE GENOMIC DNA]</scope>
    <source>
        <strain evidence="3">28A</strain>
    </source>
</reference>
<name>R0I7E2_EXST2</name>
<organism evidence="2 3">
    <name type="scientific">Exserohilum turcicum (strain 28A)</name>
    <name type="common">Northern leaf blight fungus</name>
    <name type="synonym">Setosphaeria turcica</name>
    <dbReference type="NCBI Taxonomy" id="671987"/>
    <lineage>
        <taxon>Eukaryota</taxon>
        <taxon>Fungi</taxon>
        <taxon>Dikarya</taxon>
        <taxon>Ascomycota</taxon>
        <taxon>Pezizomycotina</taxon>
        <taxon>Dothideomycetes</taxon>
        <taxon>Pleosporomycetidae</taxon>
        <taxon>Pleosporales</taxon>
        <taxon>Pleosporineae</taxon>
        <taxon>Pleosporaceae</taxon>
        <taxon>Exserohilum</taxon>
    </lineage>
</organism>
<accession>R0I7E2</accession>
<evidence type="ECO:0000313" key="3">
    <source>
        <dbReference type="Proteomes" id="UP000016935"/>
    </source>
</evidence>
<feature type="signal peptide" evidence="1">
    <location>
        <begin position="1"/>
        <end position="18"/>
    </location>
</feature>
<dbReference type="Proteomes" id="UP000016935">
    <property type="component" value="Unassembled WGS sequence"/>
</dbReference>